<dbReference type="OrthoDB" id="120079at2"/>
<feature type="signal peptide" evidence="2">
    <location>
        <begin position="1"/>
        <end position="20"/>
    </location>
</feature>
<feature type="domain" description="Activator of Hsp90 ATPase homologue 1/2-like C-terminal" evidence="3">
    <location>
        <begin position="32"/>
        <end position="165"/>
    </location>
</feature>
<dbReference type="RefSeq" id="WP_133700659.1">
    <property type="nucleotide sequence ID" value="NZ_SNXS01000002.1"/>
</dbReference>
<name>A0A4V3CTQ9_9BURK</name>
<dbReference type="EMBL" id="SNXS01000002">
    <property type="protein sequence ID" value="TDP73264.1"/>
    <property type="molecule type" value="Genomic_DNA"/>
</dbReference>
<dbReference type="Proteomes" id="UP000295361">
    <property type="component" value="Unassembled WGS sequence"/>
</dbReference>
<sequence>MKMLLALLVFGWLTGGSAAAAERSLDKEVVINASLDQAWAAWTTREGITSFFAPDAQIEARVGGAFHIYIDPGAMPGNKGADDMRFMALSPKRMLSFDWNAPPSLPEARQQRTFVVLRFEPVDEKQTRIKLHHTGWGDGGEWDKAYAYFDRAWGGVLANLKARFETGPKDWTSWLAQLEAYRAQAKAAAAASAPK</sequence>
<dbReference type="InParanoid" id="A0A4V3CTQ9"/>
<protein>
    <submittedName>
        <fullName evidence="4">Uncharacterized protein YndB with AHSA1/START domain</fullName>
    </submittedName>
</protein>
<dbReference type="Gene3D" id="3.30.530.20">
    <property type="match status" value="1"/>
</dbReference>
<evidence type="ECO:0000313" key="4">
    <source>
        <dbReference type="EMBL" id="TDP73264.1"/>
    </source>
</evidence>
<feature type="chain" id="PRO_5020415707" evidence="2">
    <location>
        <begin position="21"/>
        <end position="195"/>
    </location>
</feature>
<evidence type="ECO:0000259" key="3">
    <source>
        <dbReference type="Pfam" id="PF08327"/>
    </source>
</evidence>
<comment type="caution">
    <text evidence="4">The sequence shown here is derived from an EMBL/GenBank/DDBJ whole genome shotgun (WGS) entry which is preliminary data.</text>
</comment>
<keyword evidence="5" id="KW-1185">Reference proteome</keyword>
<organism evidence="4 5">
    <name type="scientific">Roseateles toxinivorans</name>
    <dbReference type="NCBI Taxonomy" id="270368"/>
    <lineage>
        <taxon>Bacteria</taxon>
        <taxon>Pseudomonadati</taxon>
        <taxon>Pseudomonadota</taxon>
        <taxon>Betaproteobacteria</taxon>
        <taxon>Burkholderiales</taxon>
        <taxon>Sphaerotilaceae</taxon>
        <taxon>Roseateles</taxon>
    </lineage>
</organism>
<comment type="similarity">
    <text evidence="1">Belongs to the AHA1 family.</text>
</comment>
<dbReference type="InterPro" id="IPR013538">
    <property type="entry name" value="ASHA1/2-like_C"/>
</dbReference>
<evidence type="ECO:0000256" key="2">
    <source>
        <dbReference type="SAM" id="SignalP"/>
    </source>
</evidence>
<dbReference type="CDD" id="cd07814">
    <property type="entry name" value="SRPBCC_CalC_Aha1-like"/>
    <property type="match status" value="1"/>
</dbReference>
<reference evidence="4 5" key="1">
    <citation type="submission" date="2019-03" db="EMBL/GenBank/DDBJ databases">
        <title>Genomic Encyclopedia of Type Strains, Phase IV (KMG-IV): sequencing the most valuable type-strain genomes for metagenomic binning, comparative biology and taxonomic classification.</title>
        <authorList>
            <person name="Goeker M."/>
        </authorList>
    </citation>
    <scope>NUCLEOTIDE SEQUENCE [LARGE SCALE GENOMIC DNA]</scope>
    <source>
        <strain evidence="4 5">DSM 16998</strain>
    </source>
</reference>
<dbReference type="AlphaFoldDB" id="A0A4V3CTQ9"/>
<proteinExistence type="inferred from homology"/>
<evidence type="ECO:0000256" key="1">
    <source>
        <dbReference type="ARBA" id="ARBA00006817"/>
    </source>
</evidence>
<dbReference type="Pfam" id="PF08327">
    <property type="entry name" value="AHSA1"/>
    <property type="match status" value="1"/>
</dbReference>
<dbReference type="InterPro" id="IPR023393">
    <property type="entry name" value="START-like_dom_sf"/>
</dbReference>
<evidence type="ECO:0000313" key="5">
    <source>
        <dbReference type="Proteomes" id="UP000295361"/>
    </source>
</evidence>
<dbReference type="SUPFAM" id="SSF55961">
    <property type="entry name" value="Bet v1-like"/>
    <property type="match status" value="1"/>
</dbReference>
<keyword evidence="2" id="KW-0732">Signal</keyword>
<accession>A0A4V3CTQ9</accession>
<gene>
    <name evidence="4" type="ORF">DES47_1021024</name>
</gene>